<feature type="signal peptide" evidence="5">
    <location>
        <begin position="1"/>
        <end position="22"/>
    </location>
</feature>
<protein>
    <submittedName>
        <fullName evidence="7">ABC transporter substrate-binding protein</fullName>
    </submittedName>
</protein>
<organism evidence="7 8">
    <name type="scientific">Phytohabitans flavus</name>
    <dbReference type="NCBI Taxonomy" id="1076124"/>
    <lineage>
        <taxon>Bacteria</taxon>
        <taxon>Bacillati</taxon>
        <taxon>Actinomycetota</taxon>
        <taxon>Actinomycetes</taxon>
        <taxon>Micromonosporales</taxon>
        <taxon>Micromonosporaceae</taxon>
    </lineage>
</organism>
<evidence type="ECO:0000256" key="4">
    <source>
        <dbReference type="ARBA" id="ARBA00022729"/>
    </source>
</evidence>
<sequence>MKRSSFALAVALLLALTACSSADDPAPGSSAAGGAWPVKMSHKYGETTIPAEPKRIVTVGLMEQDALIALGVVPIATTNWLGEYPGAIGPWAQDELKTLGGTNPEVLKDTGGGPEFEKIAALKPDLILALYSGVTKEQYDTLSGIAPTVAQPKEYADYGIPWQEITTNVGQAIGKADRATSLVRDVEAKFEAARQANPAFAGKSALVATPYEGTFVYGSQDNRTRILTALGFGLPADLDKVIGDAFGANISAERTDLLDRDALVWIVTDPAADKTKLHADRVYGGLRVAKEGREVFIDEGEPYGHAFSFVSALSLPYLLEQLVPQLAAAVDGNPATT</sequence>
<name>A0A6F8Y159_9ACTN</name>
<dbReference type="SUPFAM" id="SSF53807">
    <property type="entry name" value="Helical backbone' metal receptor"/>
    <property type="match status" value="1"/>
</dbReference>
<keyword evidence="8" id="KW-1185">Reference proteome</keyword>
<evidence type="ECO:0000313" key="7">
    <source>
        <dbReference type="EMBL" id="BCB79769.1"/>
    </source>
</evidence>
<dbReference type="GO" id="GO:1901678">
    <property type="term" value="P:iron coordination entity transport"/>
    <property type="evidence" value="ECO:0007669"/>
    <property type="project" value="UniProtKB-ARBA"/>
</dbReference>
<dbReference type="EMBL" id="AP022870">
    <property type="protein sequence ID" value="BCB79769.1"/>
    <property type="molecule type" value="Genomic_DNA"/>
</dbReference>
<dbReference type="KEGG" id="pfla:Pflav_061790"/>
<comment type="subcellular location">
    <subcellularLocation>
        <location evidence="1">Cell envelope</location>
    </subcellularLocation>
</comment>
<feature type="domain" description="Fe/B12 periplasmic-binding" evidence="6">
    <location>
        <begin position="55"/>
        <end position="330"/>
    </location>
</feature>
<gene>
    <name evidence="7" type="ORF">Pflav_061790</name>
</gene>
<dbReference type="Proteomes" id="UP000502508">
    <property type="component" value="Chromosome"/>
</dbReference>
<evidence type="ECO:0000313" key="8">
    <source>
        <dbReference type="Proteomes" id="UP000502508"/>
    </source>
</evidence>
<evidence type="ECO:0000259" key="6">
    <source>
        <dbReference type="PROSITE" id="PS50983"/>
    </source>
</evidence>
<accession>A0A6F8Y159</accession>
<proteinExistence type="inferred from homology"/>
<feature type="chain" id="PRO_5038665393" evidence="5">
    <location>
        <begin position="23"/>
        <end position="337"/>
    </location>
</feature>
<evidence type="ECO:0000256" key="3">
    <source>
        <dbReference type="ARBA" id="ARBA00022448"/>
    </source>
</evidence>
<keyword evidence="4 5" id="KW-0732">Signal</keyword>
<dbReference type="GO" id="GO:0030288">
    <property type="term" value="C:outer membrane-bounded periplasmic space"/>
    <property type="evidence" value="ECO:0007669"/>
    <property type="project" value="TreeGrafter"/>
</dbReference>
<dbReference type="AlphaFoldDB" id="A0A6F8Y159"/>
<dbReference type="PANTHER" id="PTHR30532">
    <property type="entry name" value="IRON III DICITRATE-BINDING PERIPLASMIC PROTEIN"/>
    <property type="match status" value="1"/>
</dbReference>
<dbReference type="Pfam" id="PF01497">
    <property type="entry name" value="Peripla_BP_2"/>
    <property type="match status" value="1"/>
</dbReference>
<dbReference type="InterPro" id="IPR051313">
    <property type="entry name" value="Bact_iron-sidero_bind"/>
</dbReference>
<dbReference type="Gene3D" id="3.40.50.1980">
    <property type="entry name" value="Nitrogenase molybdenum iron protein domain"/>
    <property type="match status" value="2"/>
</dbReference>
<evidence type="ECO:0000256" key="2">
    <source>
        <dbReference type="ARBA" id="ARBA00008814"/>
    </source>
</evidence>
<keyword evidence="3" id="KW-0813">Transport</keyword>
<evidence type="ECO:0000256" key="5">
    <source>
        <dbReference type="SAM" id="SignalP"/>
    </source>
</evidence>
<evidence type="ECO:0000256" key="1">
    <source>
        <dbReference type="ARBA" id="ARBA00004196"/>
    </source>
</evidence>
<reference evidence="7 8" key="1">
    <citation type="submission" date="2020-03" db="EMBL/GenBank/DDBJ databases">
        <title>Whole genome shotgun sequence of Phytohabitans flavus NBRC 107702.</title>
        <authorList>
            <person name="Komaki H."/>
            <person name="Tamura T."/>
        </authorList>
    </citation>
    <scope>NUCLEOTIDE SEQUENCE [LARGE SCALE GENOMIC DNA]</scope>
    <source>
        <strain evidence="7 8">NBRC 107702</strain>
    </source>
</reference>
<dbReference type="CDD" id="cd01146">
    <property type="entry name" value="FhuD"/>
    <property type="match status" value="1"/>
</dbReference>
<reference evidence="7 8" key="2">
    <citation type="submission" date="2020-03" db="EMBL/GenBank/DDBJ databases">
        <authorList>
            <person name="Ichikawa N."/>
            <person name="Kimura A."/>
            <person name="Kitahashi Y."/>
            <person name="Uohara A."/>
        </authorList>
    </citation>
    <scope>NUCLEOTIDE SEQUENCE [LARGE SCALE GENOMIC DNA]</scope>
    <source>
        <strain evidence="7 8">NBRC 107702</strain>
    </source>
</reference>
<dbReference type="InterPro" id="IPR002491">
    <property type="entry name" value="ABC_transptr_periplasmic_BD"/>
</dbReference>
<dbReference type="PROSITE" id="PS50983">
    <property type="entry name" value="FE_B12_PBP"/>
    <property type="match status" value="1"/>
</dbReference>
<comment type="similarity">
    <text evidence="2">Belongs to the bacterial solute-binding protein 8 family.</text>
</comment>
<dbReference type="PANTHER" id="PTHR30532:SF24">
    <property type="entry name" value="FERRIC ENTEROBACTIN-BINDING PERIPLASMIC PROTEIN FEPB"/>
    <property type="match status" value="1"/>
</dbReference>
<dbReference type="PROSITE" id="PS51257">
    <property type="entry name" value="PROKAR_LIPOPROTEIN"/>
    <property type="match status" value="1"/>
</dbReference>
<dbReference type="RefSeq" id="WP_173039843.1">
    <property type="nucleotide sequence ID" value="NZ_AP022870.1"/>
</dbReference>